<accession>A0A6I2UGZ6</accession>
<organism evidence="3 4">
    <name type="scientific">Anaerovibrio slackiae</name>
    <dbReference type="NCBI Taxonomy" id="2652309"/>
    <lineage>
        <taxon>Bacteria</taxon>
        <taxon>Bacillati</taxon>
        <taxon>Bacillota</taxon>
        <taxon>Negativicutes</taxon>
        <taxon>Selenomonadales</taxon>
        <taxon>Selenomonadaceae</taxon>
        <taxon>Anaerovibrio</taxon>
    </lineage>
</organism>
<keyword evidence="2" id="KW-0648">Protein biosynthesis</keyword>
<dbReference type="Gene3D" id="3.90.45.10">
    <property type="entry name" value="Peptide deformylase"/>
    <property type="match status" value="1"/>
</dbReference>
<dbReference type="GO" id="GO:0042586">
    <property type="term" value="F:peptide deformylase activity"/>
    <property type="evidence" value="ECO:0007669"/>
    <property type="project" value="UniProtKB-UniRule"/>
</dbReference>
<dbReference type="InterPro" id="IPR023635">
    <property type="entry name" value="Peptide_deformylase"/>
</dbReference>
<name>A0A6I2UGZ6_9FIRM</name>
<reference evidence="3 4" key="1">
    <citation type="submission" date="2019-08" db="EMBL/GenBank/DDBJ databases">
        <title>In-depth cultivation of the pig gut microbiome towards novel bacterial diversity and tailored functional studies.</title>
        <authorList>
            <person name="Wylensek D."/>
            <person name="Hitch T.C.A."/>
            <person name="Clavel T."/>
        </authorList>
    </citation>
    <scope>NUCLEOTIDE SEQUENCE [LARGE SCALE GENOMIC DNA]</scope>
    <source>
        <strain evidence="3 4">WCA-693-APC-5D-A</strain>
    </source>
</reference>
<feature type="binding site" evidence="2">
    <location>
        <position position="90"/>
    </location>
    <ligand>
        <name>Fe cation</name>
        <dbReference type="ChEBI" id="CHEBI:24875"/>
    </ligand>
</feature>
<dbReference type="PIRSF" id="PIRSF004749">
    <property type="entry name" value="Pep_def"/>
    <property type="match status" value="1"/>
</dbReference>
<dbReference type="PANTHER" id="PTHR10458:SF22">
    <property type="entry name" value="PEPTIDE DEFORMYLASE"/>
    <property type="match status" value="1"/>
</dbReference>
<dbReference type="GeneID" id="96778209"/>
<keyword evidence="2 3" id="KW-0378">Hydrolase</keyword>
<comment type="similarity">
    <text evidence="1 2">Belongs to the polypeptide deformylase family.</text>
</comment>
<dbReference type="GO" id="GO:0006412">
    <property type="term" value="P:translation"/>
    <property type="evidence" value="ECO:0007669"/>
    <property type="project" value="UniProtKB-UniRule"/>
</dbReference>
<evidence type="ECO:0000313" key="4">
    <source>
        <dbReference type="Proteomes" id="UP000433181"/>
    </source>
</evidence>
<dbReference type="Proteomes" id="UP000433181">
    <property type="component" value="Unassembled WGS sequence"/>
</dbReference>
<comment type="cofactor">
    <cofactor evidence="2">
        <name>Fe(2+)</name>
        <dbReference type="ChEBI" id="CHEBI:29033"/>
    </cofactor>
    <text evidence="2">Binds 1 Fe(2+) ion.</text>
</comment>
<gene>
    <name evidence="2 3" type="primary">def</name>
    <name evidence="3" type="ORF">FYJ84_04720</name>
</gene>
<evidence type="ECO:0000256" key="1">
    <source>
        <dbReference type="ARBA" id="ARBA00010759"/>
    </source>
</evidence>
<dbReference type="GO" id="GO:0046872">
    <property type="term" value="F:metal ion binding"/>
    <property type="evidence" value="ECO:0007669"/>
    <property type="project" value="UniProtKB-KW"/>
</dbReference>
<dbReference type="NCBIfam" id="NF001159">
    <property type="entry name" value="PRK00150.1-3"/>
    <property type="match status" value="1"/>
</dbReference>
<feature type="active site" evidence="2">
    <location>
        <position position="133"/>
    </location>
</feature>
<dbReference type="PANTHER" id="PTHR10458">
    <property type="entry name" value="PEPTIDE DEFORMYLASE"/>
    <property type="match status" value="1"/>
</dbReference>
<dbReference type="CDD" id="cd00487">
    <property type="entry name" value="Pep_deformylase"/>
    <property type="match status" value="1"/>
</dbReference>
<protein>
    <recommendedName>
        <fullName evidence="2">Peptide deformylase</fullName>
        <shortName evidence="2">PDF</shortName>
        <ecNumber evidence="2">3.5.1.88</ecNumber>
    </recommendedName>
    <alternativeName>
        <fullName evidence="2">Polypeptide deformylase</fullName>
    </alternativeName>
</protein>
<dbReference type="AlphaFoldDB" id="A0A6I2UGZ6"/>
<dbReference type="InterPro" id="IPR036821">
    <property type="entry name" value="Peptide_deformylase_sf"/>
</dbReference>
<keyword evidence="4" id="KW-1185">Reference proteome</keyword>
<sequence>MAVLEIVKAGDPVLKQIAAPIEKVDSKLRKLMDSMAETMYKADGVGLAAPQIGQSIRCVVIDVQDEHGLLELVNPVITAREGCATDSEGCLSVPNVFGDVERAAKVTVEYTNRWNKRKKLTADGLLARCIQHELDHLQGVLFIDVARSIRQGDKKQQ</sequence>
<proteinExistence type="inferred from homology"/>
<evidence type="ECO:0000256" key="2">
    <source>
        <dbReference type="HAMAP-Rule" id="MF_00163"/>
    </source>
</evidence>
<keyword evidence="2" id="KW-0479">Metal-binding</keyword>
<feature type="binding site" evidence="2">
    <location>
        <position position="136"/>
    </location>
    <ligand>
        <name>Fe cation</name>
        <dbReference type="ChEBI" id="CHEBI:24875"/>
    </ligand>
</feature>
<dbReference type="EC" id="3.5.1.88" evidence="2"/>
<dbReference type="HAMAP" id="MF_00163">
    <property type="entry name" value="Pep_deformylase"/>
    <property type="match status" value="1"/>
</dbReference>
<comment type="caution">
    <text evidence="3">The sequence shown here is derived from an EMBL/GenBank/DDBJ whole genome shotgun (WGS) entry which is preliminary data.</text>
</comment>
<feature type="binding site" evidence="2">
    <location>
        <position position="132"/>
    </location>
    <ligand>
        <name>Fe cation</name>
        <dbReference type="ChEBI" id="CHEBI:24875"/>
    </ligand>
</feature>
<comment type="function">
    <text evidence="2">Removes the formyl group from the N-terminal Met of newly synthesized proteins. Requires at least a dipeptide for an efficient rate of reaction. N-terminal L-methionine is a prerequisite for activity but the enzyme has broad specificity at other positions.</text>
</comment>
<dbReference type="Pfam" id="PF01327">
    <property type="entry name" value="Pep_deformylase"/>
    <property type="match status" value="1"/>
</dbReference>
<keyword evidence="2" id="KW-0408">Iron</keyword>
<dbReference type="NCBIfam" id="TIGR00079">
    <property type="entry name" value="pept_deformyl"/>
    <property type="match status" value="1"/>
</dbReference>
<dbReference type="SUPFAM" id="SSF56420">
    <property type="entry name" value="Peptide deformylase"/>
    <property type="match status" value="1"/>
</dbReference>
<dbReference type="EMBL" id="VUNR01000006">
    <property type="protein sequence ID" value="MSU08292.1"/>
    <property type="molecule type" value="Genomic_DNA"/>
</dbReference>
<evidence type="ECO:0000313" key="3">
    <source>
        <dbReference type="EMBL" id="MSU08292.1"/>
    </source>
</evidence>
<dbReference type="PRINTS" id="PR01576">
    <property type="entry name" value="PDEFORMYLASE"/>
</dbReference>
<dbReference type="RefSeq" id="WP_154406454.1">
    <property type="nucleotide sequence ID" value="NZ_JAQXJM010000024.1"/>
</dbReference>
<comment type="catalytic activity">
    <reaction evidence="2">
        <text>N-terminal N-formyl-L-methionyl-[peptide] + H2O = N-terminal L-methionyl-[peptide] + formate</text>
        <dbReference type="Rhea" id="RHEA:24420"/>
        <dbReference type="Rhea" id="RHEA-COMP:10639"/>
        <dbReference type="Rhea" id="RHEA-COMP:10640"/>
        <dbReference type="ChEBI" id="CHEBI:15377"/>
        <dbReference type="ChEBI" id="CHEBI:15740"/>
        <dbReference type="ChEBI" id="CHEBI:49298"/>
        <dbReference type="ChEBI" id="CHEBI:64731"/>
        <dbReference type="EC" id="3.5.1.88"/>
    </reaction>
</comment>